<accession>A0A347VT33</accession>
<feature type="transmembrane region" description="Helical" evidence="8">
    <location>
        <begin position="550"/>
        <end position="573"/>
    </location>
</feature>
<gene>
    <name evidence="9" type="ORF">DCO61_05205</name>
    <name evidence="10" type="ORF">LS64_003940</name>
</gene>
<reference evidence="9 12" key="4">
    <citation type="submission" date="2019-12" db="EMBL/GenBank/DDBJ databases">
        <title>Multi-Generational Helicobacter saguini Isolates.</title>
        <authorList>
            <person name="Mannion A."/>
            <person name="Shen Z."/>
            <person name="Fox J.G."/>
        </authorList>
    </citation>
    <scope>NUCLEOTIDE SEQUENCE [LARGE SCALE GENOMIC DNA]</scope>
    <source>
        <strain evidence="9">16-048</strain>
        <strain evidence="12">16-048 (F4)</strain>
    </source>
</reference>
<feature type="transmembrane region" description="Helical" evidence="8">
    <location>
        <begin position="391"/>
        <end position="410"/>
    </location>
</feature>
<comment type="function">
    <text evidence="8">Uptake of L-lactate across the membrane. Can also transport D-lactate and glycolate.</text>
</comment>
<evidence type="ECO:0000256" key="5">
    <source>
        <dbReference type="ARBA" id="ARBA00022692"/>
    </source>
</evidence>
<dbReference type="EMBL" id="QBIU01000001">
    <property type="protein sequence ID" value="MWV69420.1"/>
    <property type="molecule type" value="Genomic_DNA"/>
</dbReference>
<dbReference type="Proteomes" id="UP000477070">
    <property type="component" value="Unassembled WGS sequence"/>
</dbReference>
<keyword evidence="7 8" id="KW-0472">Membrane</keyword>
<dbReference type="GO" id="GO:0015129">
    <property type="term" value="F:lactate transmembrane transporter activity"/>
    <property type="evidence" value="ECO:0007669"/>
    <property type="project" value="UniProtKB-UniRule"/>
</dbReference>
<evidence type="ECO:0000256" key="6">
    <source>
        <dbReference type="ARBA" id="ARBA00022989"/>
    </source>
</evidence>
<dbReference type="OrthoDB" id="9761056at2"/>
<evidence type="ECO:0000256" key="3">
    <source>
        <dbReference type="ARBA" id="ARBA00022448"/>
    </source>
</evidence>
<comment type="similarity">
    <text evidence="2 8">Belongs to the lactate permease family.</text>
</comment>
<comment type="caution">
    <text evidence="10">The sequence shown here is derived from an EMBL/GenBank/DDBJ whole genome shotgun (WGS) entry which is preliminary data.</text>
</comment>
<organism evidence="10 11">
    <name type="scientific">Helicobacter saguini</name>
    <dbReference type="NCBI Taxonomy" id="1548018"/>
    <lineage>
        <taxon>Bacteria</taxon>
        <taxon>Pseudomonadati</taxon>
        <taxon>Campylobacterota</taxon>
        <taxon>Epsilonproteobacteria</taxon>
        <taxon>Campylobacterales</taxon>
        <taxon>Helicobacteraceae</taxon>
        <taxon>Helicobacter</taxon>
    </lineage>
</organism>
<feature type="transmembrane region" description="Helical" evidence="8">
    <location>
        <begin position="14"/>
        <end position="35"/>
    </location>
</feature>
<proteinExistence type="inferred from homology"/>
<evidence type="ECO:0000256" key="7">
    <source>
        <dbReference type="ARBA" id="ARBA00023136"/>
    </source>
</evidence>
<feature type="transmembrane region" description="Helical" evidence="8">
    <location>
        <begin position="118"/>
        <end position="151"/>
    </location>
</feature>
<feature type="transmembrane region" description="Helical" evidence="8">
    <location>
        <begin position="191"/>
        <end position="214"/>
    </location>
</feature>
<feature type="transmembrane region" description="Helical" evidence="8">
    <location>
        <begin position="66"/>
        <end position="91"/>
    </location>
</feature>
<sequence>MSIWQQNYDPLNNVWLSASVAVIPIIVFFLSLMVFKLKGYTAAFIAVLLATLIAIFVYHMPTSKALYSLLYGALFGLFPIGWIIIAAIFLYKLSIKSGYFEILKASIISITPDQRFQVILIAYCFGAFLEGAIGFGAPVAITAALLVGIGIKPIQAAGLCLIANLPPATYGAVGIPVTALADLVNVDSIKISTMSAIMLAPFSFFIPFLLVFIMNGLKGVKDAAPVCFVAGASFVVAKILTASILGPQLPDITAGVFSVACVGTFLKLWKPKAILNVESSANQNSGSVAIKSQPPREADFESADSKALIDSNKVKLPYSTKDILLSGAPFGILIVIIAIWTLPAFSALFKGDGALSGSVITLSFSELAGIIQTQPIVNIDTPVKSTFSISLINAVGTAIFLTAFITIIVLKVSAKDALSAFTETINEMKIAIFTICLVLAFAYISNYSGISATLALALSKTQHAFIFFSPIVGWLGVVLTGSVTSANLLFGSLQKLTANQLGVNEVLLLASNAVGGGTGKMISLQSIAVAASVVGLVGRESEVLRFTIKYSVILAIGIGIANLITFYFIPWIIPT</sequence>
<name>A0A347VT33_9HELI</name>
<dbReference type="GO" id="GO:0005886">
    <property type="term" value="C:plasma membrane"/>
    <property type="evidence" value="ECO:0007669"/>
    <property type="project" value="UniProtKB-SubCell"/>
</dbReference>
<dbReference type="PANTHER" id="PTHR30003">
    <property type="entry name" value="L-LACTATE PERMEASE"/>
    <property type="match status" value="1"/>
</dbReference>
<feature type="transmembrane region" description="Helical" evidence="8">
    <location>
        <begin position="323"/>
        <end position="342"/>
    </location>
</feature>
<evidence type="ECO:0000313" key="10">
    <source>
        <dbReference type="EMBL" id="TLD95068.1"/>
    </source>
</evidence>
<reference evidence="10" key="3">
    <citation type="submission" date="2018-04" db="EMBL/GenBank/DDBJ databases">
        <authorList>
            <person name="Sheh A."/>
            <person name="Shen Z."/>
            <person name="Mannion A.J."/>
            <person name="Fox J.G."/>
        </authorList>
    </citation>
    <scope>NUCLEOTIDE SEQUENCE</scope>
    <source>
        <strain evidence="10">MIT 97-6194</strain>
    </source>
</reference>
<keyword evidence="5 8" id="KW-0812">Transmembrane</keyword>
<feature type="transmembrane region" description="Helical" evidence="8">
    <location>
        <begin position="226"/>
        <end position="246"/>
    </location>
</feature>
<dbReference type="PANTHER" id="PTHR30003:SF0">
    <property type="entry name" value="GLYCOLATE PERMEASE GLCA-RELATED"/>
    <property type="match status" value="1"/>
</dbReference>
<comment type="subcellular location">
    <subcellularLocation>
        <location evidence="1 8">Cell membrane</location>
        <topology evidence="1 8">Multi-pass membrane protein</topology>
    </subcellularLocation>
</comment>
<evidence type="ECO:0000313" key="11">
    <source>
        <dbReference type="Proteomes" id="UP000029714"/>
    </source>
</evidence>
<dbReference type="EMBL" id="JRMP02000004">
    <property type="protein sequence ID" value="TLD95068.1"/>
    <property type="molecule type" value="Genomic_DNA"/>
</dbReference>
<feature type="transmembrane region" description="Helical" evidence="8">
    <location>
        <begin position="521"/>
        <end position="538"/>
    </location>
</feature>
<evidence type="ECO:0000313" key="12">
    <source>
        <dbReference type="Proteomes" id="UP000477070"/>
    </source>
</evidence>
<keyword evidence="6 8" id="KW-1133">Transmembrane helix</keyword>
<evidence type="ECO:0000256" key="2">
    <source>
        <dbReference type="ARBA" id="ARBA00010100"/>
    </source>
</evidence>
<dbReference type="RefSeq" id="WP_034572750.1">
    <property type="nucleotide sequence ID" value="NZ_JRMP02000004.1"/>
</dbReference>
<keyword evidence="11" id="KW-1185">Reference proteome</keyword>
<dbReference type="Pfam" id="PF02652">
    <property type="entry name" value="Lactate_perm"/>
    <property type="match status" value="1"/>
</dbReference>
<feature type="transmembrane region" description="Helical" evidence="8">
    <location>
        <begin position="465"/>
        <end position="490"/>
    </location>
</feature>
<keyword evidence="4 8" id="KW-1003">Cell membrane</keyword>
<evidence type="ECO:0000256" key="4">
    <source>
        <dbReference type="ARBA" id="ARBA00022475"/>
    </source>
</evidence>
<dbReference type="Proteomes" id="UP000029714">
    <property type="component" value="Unassembled WGS sequence"/>
</dbReference>
<evidence type="ECO:0000313" key="9">
    <source>
        <dbReference type="EMBL" id="MWV69420.1"/>
    </source>
</evidence>
<feature type="transmembrane region" description="Helical" evidence="8">
    <location>
        <begin position="42"/>
        <end position="60"/>
    </location>
</feature>
<reference evidence="10 11" key="1">
    <citation type="journal article" date="2014" name="Genome Announc.">
        <title>Draft genome sequences of eight enterohepatic helicobacter species isolated from both laboratory and wild rodents.</title>
        <authorList>
            <person name="Sheh A."/>
            <person name="Shen Z."/>
            <person name="Fox J.G."/>
        </authorList>
    </citation>
    <scope>NUCLEOTIDE SEQUENCE [LARGE SCALE GENOMIC DNA]</scope>
    <source>
        <strain evidence="10 11">MIT 97-6194</strain>
    </source>
</reference>
<evidence type="ECO:0000256" key="8">
    <source>
        <dbReference type="RuleBase" id="RU365092"/>
    </source>
</evidence>
<feature type="transmembrane region" description="Helical" evidence="8">
    <location>
        <begin position="430"/>
        <end position="458"/>
    </location>
</feature>
<protein>
    <recommendedName>
        <fullName evidence="8">L-lactate permease</fullName>
    </recommendedName>
</protein>
<evidence type="ECO:0000256" key="1">
    <source>
        <dbReference type="ARBA" id="ARBA00004651"/>
    </source>
</evidence>
<dbReference type="AlphaFoldDB" id="A0A347VT33"/>
<reference evidence="10 11" key="2">
    <citation type="journal article" date="2016" name="Infect. Immun.">
        <title>Helicobacter saguini, a Novel Helicobacter Isolated from Cotton-Top Tamarins with Ulcerative Colitis, Has Proinflammatory Properties and Induces Typhlocolitis and Dysplasia in Gnotobiotic IL-10-/- Mice.</title>
        <authorList>
            <person name="Shen Z."/>
            <person name="Mannion A."/>
            <person name="Whary M.T."/>
            <person name="Muthupalani S."/>
            <person name="Sheh A."/>
            <person name="Feng Y."/>
            <person name="Gong G."/>
            <person name="Vandamme P."/>
            <person name="Holcombe H.R."/>
            <person name="Paster B.J."/>
            <person name="Fox J.G."/>
        </authorList>
    </citation>
    <scope>NUCLEOTIDE SEQUENCE [LARGE SCALE GENOMIC DNA]</scope>
    <source>
        <strain evidence="10 11">MIT 97-6194</strain>
    </source>
</reference>
<dbReference type="STRING" id="1548018.LS64_09975"/>
<dbReference type="NCBIfam" id="TIGR00795">
    <property type="entry name" value="lctP"/>
    <property type="match status" value="1"/>
</dbReference>
<dbReference type="GO" id="GO:0015295">
    <property type="term" value="F:solute:proton symporter activity"/>
    <property type="evidence" value="ECO:0007669"/>
    <property type="project" value="TreeGrafter"/>
</dbReference>
<dbReference type="InterPro" id="IPR003804">
    <property type="entry name" value="Lactate_perm"/>
</dbReference>
<keyword evidence="3 8" id="KW-0813">Transport</keyword>